<dbReference type="Proteomes" id="UP000236497">
    <property type="component" value="Unassembled WGS sequence"/>
</dbReference>
<keyword evidence="3" id="KW-1185">Reference proteome</keyword>
<accession>A0A0H5ST63</accession>
<dbReference type="RefSeq" id="WP_103201665.1">
    <property type="nucleotide sequence ID" value="NZ_CVTD020000008.1"/>
</dbReference>
<sequence length="127" mass="13297">MKKIKKLSALIIAGILVFASSLGIAFADTKKGQLNGHDVIGHSSVTQTSGIAYTDMLWSGSVSVNATYAYVNINTLETATQTKSAGGQSNCSVSFSAPSSCRSVYISASHWASLSGQTWSASTYDAY</sequence>
<dbReference type="EMBL" id="CVTD020000008">
    <property type="protein sequence ID" value="CRZ33488.1"/>
    <property type="molecule type" value="Genomic_DNA"/>
</dbReference>
<evidence type="ECO:0000313" key="3">
    <source>
        <dbReference type="Proteomes" id="UP000236497"/>
    </source>
</evidence>
<evidence type="ECO:0000256" key="1">
    <source>
        <dbReference type="SAM" id="SignalP"/>
    </source>
</evidence>
<feature type="signal peptide" evidence="1">
    <location>
        <begin position="1"/>
        <end position="27"/>
    </location>
</feature>
<gene>
    <name evidence="2" type="ORF">HHT355_0278</name>
</gene>
<protein>
    <submittedName>
        <fullName evidence="2">Putative secreted protein</fullName>
    </submittedName>
</protein>
<organism evidence="2 3">
    <name type="scientific">Herbinix hemicellulosilytica</name>
    <dbReference type="NCBI Taxonomy" id="1564487"/>
    <lineage>
        <taxon>Bacteria</taxon>
        <taxon>Bacillati</taxon>
        <taxon>Bacillota</taxon>
        <taxon>Clostridia</taxon>
        <taxon>Lachnospirales</taxon>
        <taxon>Lachnospiraceae</taxon>
        <taxon>Herbinix</taxon>
    </lineage>
</organism>
<proteinExistence type="predicted"/>
<keyword evidence="1" id="KW-0732">Signal</keyword>
<reference evidence="2 3" key="1">
    <citation type="submission" date="2015-06" db="EMBL/GenBank/DDBJ databases">
        <authorList>
            <person name="Wibberg Daniel"/>
        </authorList>
    </citation>
    <scope>NUCLEOTIDE SEQUENCE [LARGE SCALE GENOMIC DNA]</scope>
    <source>
        <strain evidence="2 3">T3/55T</strain>
    </source>
</reference>
<feature type="chain" id="PRO_5005224657" evidence="1">
    <location>
        <begin position="28"/>
        <end position="127"/>
    </location>
</feature>
<dbReference type="AlphaFoldDB" id="A0A0H5ST63"/>
<evidence type="ECO:0000313" key="2">
    <source>
        <dbReference type="EMBL" id="CRZ33488.1"/>
    </source>
</evidence>
<name>A0A0H5ST63_HERHM</name>